<dbReference type="GO" id="GO:0005840">
    <property type="term" value="C:ribosome"/>
    <property type="evidence" value="ECO:0007669"/>
    <property type="project" value="UniProtKB-KW"/>
</dbReference>
<dbReference type="InterPro" id="IPR037147">
    <property type="entry name" value="Ribosomal_bL28_sf"/>
</dbReference>
<protein>
    <recommendedName>
        <fullName evidence="4">Large ribosomal subunit protein bL28m</fullName>
    </recommendedName>
</protein>
<evidence type="ECO:0000256" key="1">
    <source>
        <dbReference type="ARBA" id="ARBA00008760"/>
    </source>
</evidence>
<evidence type="ECO:0000256" key="3">
    <source>
        <dbReference type="ARBA" id="ARBA00023274"/>
    </source>
</evidence>
<dbReference type="FunFam" id="2.30.170.40:FF:000003">
    <property type="entry name" value="54S ribosomal protein L24"/>
    <property type="match status" value="1"/>
</dbReference>
<dbReference type="PANTHER" id="PTHR13528:SF2">
    <property type="entry name" value="LARGE RIBOSOMAL SUBUNIT PROTEIN BL28M"/>
    <property type="match status" value="1"/>
</dbReference>
<dbReference type="EMBL" id="JBFOLJ010000003">
    <property type="protein sequence ID" value="KAL2548382.1"/>
    <property type="molecule type" value="Genomic_DNA"/>
</dbReference>
<sequence>MAFRSREVVKKIMKKIGGDENLAPGVKEQLKKCAPNSKVVMGRAHRGLYAGRHIQFGNRVSEDGGNKTRRNWKPNVQEKRLFSYILDRHIRVKVTTHAIRCIDKAWWD</sequence>
<comment type="caution">
    <text evidence="5">The sequence shown here is derived from an EMBL/GenBank/DDBJ whole genome shotgun (WGS) entry which is preliminary data.</text>
</comment>
<evidence type="ECO:0000256" key="4">
    <source>
        <dbReference type="ARBA" id="ARBA00035269"/>
    </source>
</evidence>
<dbReference type="AlphaFoldDB" id="A0ABD1WFB8"/>
<accession>A0ABD1WFB8</accession>
<dbReference type="InterPro" id="IPR026569">
    <property type="entry name" value="Ribosomal_bL28"/>
</dbReference>
<dbReference type="Gene3D" id="2.30.170.40">
    <property type="entry name" value="Ribosomal protein L28/L24"/>
    <property type="match status" value="1"/>
</dbReference>
<dbReference type="PANTHER" id="PTHR13528">
    <property type="entry name" value="39S RIBOSOMAL PROTEIN L28, MITOCHONDRIAL"/>
    <property type="match status" value="1"/>
</dbReference>
<gene>
    <name evidence="5" type="ORF">Fot_09912</name>
</gene>
<dbReference type="Pfam" id="PF00830">
    <property type="entry name" value="Ribosomal_L28"/>
    <property type="match status" value="1"/>
</dbReference>
<evidence type="ECO:0000313" key="5">
    <source>
        <dbReference type="EMBL" id="KAL2548382.1"/>
    </source>
</evidence>
<keyword evidence="2" id="KW-0689">Ribosomal protein</keyword>
<evidence type="ECO:0000256" key="2">
    <source>
        <dbReference type="ARBA" id="ARBA00022980"/>
    </source>
</evidence>
<comment type="similarity">
    <text evidence="1">Belongs to the bacterial ribosomal protein bL28 family.</text>
</comment>
<reference evidence="6" key="1">
    <citation type="submission" date="2024-07" db="EMBL/GenBank/DDBJ databases">
        <title>Two chromosome-level genome assemblies of Korean endemic species Abeliophyllum distichum and Forsythia ovata (Oleaceae).</title>
        <authorList>
            <person name="Jang H."/>
        </authorList>
    </citation>
    <scope>NUCLEOTIDE SEQUENCE [LARGE SCALE GENOMIC DNA]</scope>
</reference>
<dbReference type="Proteomes" id="UP001604277">
    <property type="component" value="Unassembled WGS sequence"/>
</dbReference>
<proteinExistence type="inferred from homology"/>
<dbReference type="SUPFAM" id="SSF143800">
    <property type="entry name" value="L28p-like"/>
    <property type="match status" value="1"/>
</dbReference>
<name>A0ABD1WFB8_9LAMI</name>
<dbReference type="GO" id="GO:1990904">
    <property type="term" value="C:ribonucleoprotein complex"/>
    <property type="evidence" value="ECO:0007669"/>
    <property type="project" value="UniProtKB-KW"/>
</dbReference>
<dbReference type="InterPro" id="IPR034704">
    <property type="entry name" value="Ribosomal_bL28/bL31-like_sf"/>
</dbReference>
<evidence type="ECO:0000313" key="6">
    <source>
        <dbReference type="Proteomes" id="UP001604277"/>
    </source>
</evidence>
<keyword evidence="3" id="KW-0687">Ribonucleoprotein</keyword>
<organism evidence="5 6">
    <name type="scientific">Forsythia ovata</name>
    <dbReference type="NCBI Taxonomy" id="205694"/>
    <lineage>
        <taxon>Eukaryota</taxon>
        <taxon>Viridiplantae</taxon>
        <taxon>Streptophyta</taxon>
        <taxon>Embryophyta</taxon>
        <taxon>Tracheophyta</taxon>
        <taxon>Spermatophyta</taxon>
        <taxon>Magnoliopsida</taxon>
        <taxon>eudicotyledons</taxon>
        <taxon>Gunneridae</taxon>
        <taxon>Pentapetalae</taxon>
        <taxon>asterids</taxon>
        <taxon>lamiids</taxon>
        <taxon>Lamiales</taxon>
        <taxon>Oleaceae</taxon>
        <taxon>Forsythieae</taxon>
        <taxon>Forsythia</taxon>
    </lineage>
</organism>
<keyword evidence="6" id="KW-1185">Reference proteome</keyword>